<evidence type="ECO:0000313" key="2">
    <source>
        <dbReference type="Proteomes" id="UP001443914"/>
    </source>
</evidence>
<reference evidence="1" key="1">
    <citation type="submission" date="2024-03" db="EMBL/GenBank/DDBJ databases">
        <title>WGS assembly of Saponaria officinalis var. Norfolk2.</title>
        <authorList>
            <person name="Jenkins J."/>
            <person name="Shu S."/>
            <person name="Grimwood J."/>
            <person name="Barry K."/>
            <person name="Goodstein D."/>
            <person name="Schmutz J."/>
            <person name="Leebens-Mack J."/>
            <person name="Osbourn A."/>
        </authorList>
    </citation>
    <scope>NUCLEOTIDE SEQUENCE [LARGE SCALE GENOMIC DNA]</scope>
    <source>
        <strain evidence="1">JIC</strain>
    </source>
</reference>
<dbReference type="AlphaFoldDB" id="A0AAW1LE25"/>
<evidence type="ECO:0000313" key="1">
    <source>
        <dbReference type="EMBL" id="KAK9734193.1"/>
    </source>
</evidence>
<organism evidence="1 2">
    <name type="scientific">Saponaria officinalis</name>
    <name type="common">Common soapwort</name>
    <name type="synonym">Lychnis saponaria</name>
    <dbReference type="NCBI Taxonomy" id="3572"/>
    <lineage>
        <taxon>Eukaryota</taxon>
        <taxon>Viridiplantae</taxon>
        <taxon>Streptophyta</taxon>
        <taxon>Embryophyta</taxon>
        <taxon>Tracheophyta</taxon>
        <taxon>Spermatophyta</taxon>
        <taxon>Magnoliopsida</taxon>
        <taxon>eudicotyledons</taxon>
        <taxon>Gunneridae</taxon>
        <taxon>Pentapetalae</taxon>
        <taxon>Caryophyllales</taxon>
        <taxon>Caryophyllaceae</taxon>
        <taxon>Caryophylleae</taxon>
        <taxon>Saponaria</taxon>
    </lineage>
</organism>
<proteinExistence type="predicted"/>
<protein>
    <submittedName>
        <fullName evidence="1">Uncharacterized protein</fullName>
    </submittedName>
</protein>
<dbReference type="Proteomes" id="UP001443914">
    <property type="component" value="Unassembled WGS sequence"/>
</dbReference>
<keyword evidence="2" id="KW-1185">Reference proteome</keyword>
<gene>
    <name evidence="1" type="ORF">RND81_04G121800</name>
</gene>
<dbReference type="EMBL" id="JBDFQZ010000004">
    <property type="protein sequence ID" value="KAK9734193.1"/>
    <property type="molecule type" value="Genomic_DNA"/>
</dbReference>
<accession>A0AAW1LE25</accession>
<sequence length="226" mass="25560">MLLSSSFSNNNNLIKLEKSIPSISFSELTLNSSPIAMDEEEPRRVARSVAAGCLLEHFDDTKPNFFPIVSEIMVAHLNRYHLISAFERECLMKVSEDNCDDPIEKMISAIEIALVSIEKDTGGVTCYLAHNLDGKGKDRVYVMSIRVHTLVTELLPVSLRLHHLSVCPAQISEREDYQRKKAERLKLLESDDNWIECPVKTTKLRLAFLRNKALNKPYSLSDSLAV</sequence>
<comment type="caution">
    <text evidence="1">The sequence shown here is derived from an EMBL/GenBank/DDBJ whole genome shotgun (WGS) entry which is preliminary data.</text>
</comment>
<name>A0AAW1LE25_SAPOF</name>